<gene>
    <name evidence="2" type="ORF">HY618_06600</name>
</gene>
<organism evidence="2 3">
    <name type="scientific">Tectimicrobiota bacterium</name>
    <dbReference type="NCBI Taxonomy" id="2528274"/>
    <lineage>
        <taxon>Bacteria</taxon>
        <taxon>Pseudomonadati</taxon>
        <taxon>Nitrospinota/Tectimicrobiota group</taxon>
        <taxon>Candidatus Tectimicrobiota</taxon>
    </lineage>
</organism>
<protein>
    <submittedName>
        <fullName evidence="2">ABC transporter substrate-binding protein</fullName>
    </submittedName>
</protein>
<dbReference type="SUPFAM" id="SSF53850">
    <property type="entry name" value="Periplasmic binding protein-like II"/>
    <property type="match status" value="1"/>
</dbReference>
<feature type="domain" description="Solute-binding protein family 5" evidence="1">
    <location>
        <begin position="8"/>
        <end position="248"/>
    </location>
</feature>
<dbReference type="Proteomes" id="UP000752292">
    <property type="component" value="Unassembled WGS sequence"/>
</dbReference>
<name>A0A933E9H9_UNCTE</name>
<feature type="non-terminal residue" evidence="2">
    <location>
        <position position="1"/>
    </location>
</feature>
<dbReference type="InterPro" id="IPR000914">
    <property type="entry name" value="SBP_5_dom"/>
</dbReference>
<dbReference type="EMBL" id="JACQRX010000288">
    <property type="protein sequence ID" value="MBI4252113.1"/>
    <property type="molecule type" value="Genomic_DNA"/>
</dbReference>
<dbReference type="Gene3D" id="3.40.190.10">
    <property type="entry name" value="Periplasmic binding protein-like II"/>
    <property type="match status" value="1"/>
</dbReference>
<dbReference type="GO" id="GO:1904680">
    <property type="term" value="F:peptide transmembrane transporter activity"/>
    <property type="evidence" value="ECO:0007669"/>
    <property type="project" value="TreeGrafter"/>
</dbReference>
<accession>A0A933E9H9</accession>
<dbReference type="PANTHER" id="PTHR30290">
    <property type="entry name" value="PERIPLASMIC BINDING COMPONENT OF ABC TRANSPORTER"/>
    <property type="match status" value="1"/>
</dbReference>
<dbReference type="Gene3D" id="3.10.105.10">
    <property type="entry name" value="Dipeptide-binding Protein, Domain 3"/>
    <property type="match status" value="1"/>
</dbReference>
<reference evidence="2" key="1">
    <citation type="submission" date="2020-07" db="EMBL/GenBank/DDBJ databases">
        <title>Huge and variable diversity of episymbiotic CPR bacteria and DPANN archaea in groundwater ecosystems.</title>
        <authorList>
            <person name="He C.Y."/>
            <person name="Keren R."/>
            <person name="Whittaker M."/>
            <person name="Farag I.F."/>
            <person name="Doudna J."/>
            <person name="Cate J.H.D."/>
            <person name="Banfield J.F."/>
        </authorList>
    </citation>
    <scope>NUCLEOTIDE SEQUENCE</scope>
    <source>
        <strain evidence="2">NC_groundwater_1370_Ag_S-0.2um_69_93</strain>
    </source>
</reference>
<evidence type="ECO:0000313" key="3">
    <source>
        <dbReference type="Proteomes" id="UP000752292"/>
    </source>
</evidence>
<proteinExistence type="predicted"/>
<dbReference type="GO" id="GO:0015833">
    <property type="term" value="P:peptide transport"/>
    <property type="evidence" value="ECO:0007669"/>
    <property type="project" value="TreeGrafter"/>
</dbReference>
<sequence>ATPLKEVLSKPVGTGPYKVAEWVKDGHIRMEANGEWWKGRPKIPAVVWRPVPEASARLAELEAGGADLVTNITSDQANLIARQKKGFKIFSVQGGRRVYIGIRTDWRVFGDVRVRRALNHAVNFELIAKKFLVGHGTRMASVVLPPNANPDVKPYAYDPAKAKALLAEAGLKDADGDGVLEANGQPLRLKLDVPSARYLQGMEISEAVAADLRAVGIHVEVQPLEWSVFLSNRRKKILSPLYLHGFSSAFNEETDLGVLRPSLFANLTAWNHPLFVASYRDLRTAFGAEARKKLSYDLQALIRDEAPWIFLWNQYDFFAGSSRIEWKPRPDERIFVPAVRMKEAKPAT</sequence>
<dbReference type="InterPro" id="IPR039424">
    <property type="entry name" value="SBP_5"/>
</dbReference>
<evidence type="ECO:0000259" key="1">
    <source>
        <dbReference type="Pfam" id="PF00496"/>
    </source>
</evidence>
<comment type="caution">
    <text evidence="2">The sequence shown here is derived from an EMBL/GenBank/DDBJ whole genome shotgun (WGS) entry which is preliminary data.</text>
</comment>
<evidence type="ECO:0000313" key="2">
    <source>
        <dbReference type="EMBL" id="MBI4252113.1"/>
    </source>
</evidence>
<dbReference type="Pfam" id="PF00496">
    <property type="entry name" value="SBP_bac_5"/>
    <property type="match status" value="1"/>
</dbReference>
<dbReference type="AlphaFoldDB" id="A0A933E9H9"/>
<dbReference type="CDD" id="cd00995">
    <property type="entry name" value="PBP2_NikA_DppA_OppA_like"/>
    <property type="match status" value="1"/>
</dbReference>